<keyword evidence="1" id="KW-0472">Membrane</keyword>
<accession>A0A1Y1JNX1</accession>
<organism evidence="2 3">
    <name type="scientific">Plasmodium gonderi</name>
    <dbReference type="NCBI Taxonomy" id="77519"/>
    <lineage>
        <taxon>Eukaryota</taxon>
        <taxon>Sar</taxon>
        <taxon>Alveolata</taxon>
        <taxon>Apicomplexa</taxon>
        <taxon>Aconoidasida</taxon>
        <taxon>Haemosporida</taxon>
        <taxon>Plasmodiidae</taxon>
        <taxon>Plasmodium</taxon>
        <taxon>Plasmodium (Plasmodium)</taxon>
    </lineage>
</organism>
<dbReference type="Proteomes" id="UP000195521">
    <property type="component" value="Unassembled WGS sequence"/>
</dbReference>
<feature type="transmembrane region" description="Helical" evidence="1">
    <location>
        <begin position="210"/>
        <end position="232"/>
    </location>
</feature>
<reference evidence="3" key="1">
    <citation type="submission" date="2017-04" db="EMBL/GenBank/DDBJ databases">
        <title>Plasmodium gonderi genome.</title>
        <authorList>
            <person name="Arisue N."/>
            <person name="Honma H."/>
            <person name="Kawai S."/>
            <person name="Tougan T."/>
            <person name="Tanabe K."/>
            <person name="Horii T."/>
        </authorList>
    </citation>
    <scope>NUCLEOTIDE SEQUENCE [LARGE SCALE GENOMIC DNA]</scope>
    <source>
        <strain evidence="3">ATCC 30045</strain>
    </source>
</reference>
<dbReference type="GeneID" id="39744979"/>
<dbReference type="AlphaFoldDB" id="A0A1Y1JNX1"/>
<protein>
    <submittedName>
        <fullName evidence="2">Variable surface protein</fullName>
    </submittedName>
</protein>
<evidence type="ECO:0000313" key="2">
    <source>
        <dbReference type="EMBL" id="GAW84171.1"/>
    </source>
</evidence>
<proteinExistence type="predicted"/>
<dbReference type="OrthoDB" id="381216at2759"/>
<dbReference type="RefSeq" id="XP_028546760.1">
    <property type="nucleotide sequence ID" value="XM_028690959.1"/>
</dbReference>
<keyword evidence="1" id="KW-1133">Transmembrane helix</keyword>
<comment type="caution">
    <text evidence="2">The sequence shown here is derived from an EMBL/GenBank/DDBJ whole genome shotgun (WGS) entry which is preliminary data.</text>
</comment>
<evidence type="ECO:0000313" key="3">
    <source>
        <dbReference type="Proteomes" id="UP000195521"/>
    </source>
</evidence>
<name>A0A1Y1JNX1_PLAGO</name>
<keyword evidence="1" id="KW-0812">Transmembrane</keyword>
<sequence>MDNDIFKFAKDFPKLWSIMENPIHTREGVNTGNCDTIEIDKFPVFNSSVKEICEKVENYGETVKKKRSEYNFTESHCIYLYYWLYYKNGKKYMSEVKSLYQELITSVDLNYCSGYIGRDYNTPTDNEMSKLNDLNDMYTKLNNSCNNNCECLQKCSEIYGTHVQTCKYHRDAYFCKELLKIKKQYDDKMRSNVCGSETPKILPSFQNHNITTLTLIPIFVILAISSFLFICYKFTPYSPRFLCRAMKIRRQYNNIDEEMNIQELSLAPNSDFRNNKYHILYNSH</sequence>
<evidence type="ECO:0000256" key="1">
    <source>
        <dbReference type="SAM" id="Phobius"/>
    </source>
</evidence>
<gene>
    <name evidence="2" type="ORF">PGO_001485</name>
</gene>
<keyword evidence="3" id="KW-1185">Reference proteome</keyword>
<dbReference type="EMBL" id="BDQF01000152">
    <property type="protein sequence ID" value="GAW84171.1"/>
    <property type="molecule type" value="Genomic_DNA"/>
</dbReference>